<sequence>MVLRKAATSACPKKVASLVDLANLPSPLREFAGQSQMSHLAFFVRVWSYIKDHNLQDSDLDRFRILTFLQDLDLDNRNFSL</sequence>
<evidence type="ECO:0000259" key="1">
    <source>
        <dbReference type="Pfam" id="PF02201"/>
    </source>
</evidence>
<dbReference type="Proteomes" id="UP000092600">
    <property type="component" value="Unassembled WGS sequence"/>
</dbReference>
<evidence type="ECO:0000313" key="2">
    <source>
        <dbReference type="EMBL" id="OAY63681.1"/>
    </source>
</evidence>
<comment type="caution">
    <text evidence="2">The sequence shown here is derived from an EMBL/GenBank/DDBJ whole genome shotgun (WGS) entry which is preliminary data.</text>
</comment>
<dbReference type="STRING" id="4615.A0A199UG42"/>
<name>A0A199UG42_ANACO</name>
<feature type="domain" description="DM2" evidence="1">
    <location>
        <begin position="23"/>
        <end position="62"/>
    </location>
</feature>
<protein>
    <recommendedName>
        <fullName evidence="1">DM2 domain-containing protein</fullName>
    </recommendedName>
</protein>
<dbReference type="Gene3D" id="1.10.245.10">
    <property type="entry name" value="SWIB/MDM2 domain"/>
    <property type="match status" value="1"/>
</dbReference>
<proteinExistence type="predicted"/>
<dbReference type="InterPro" id="IPR036885">
    <property type="entry name" value="SWIB_MDM2_dom_sf"/>
</dbReference>
<dbReference type="EMBL" id="LSRQ01008327">
    <property type="protein sequence ID" value="OAY63681.1"/>
    <property type="molecule type" value="Genomic_DNA"/>
</dbReference>
<dbReference type="SUPFAM" id="SSF47592">
    <property type="entry name" value="SWIB/MDM2 domain"/>
    <property type="match status" value="1"/>
</dbReference>
<gene>
    <name evidence="2" type="ORF">ACMD2_20942</name>
</gene>
<evidence type="ECO:0000313" key="3">
    <source>
        <dbReference type="Proteomes" id="UP000092600"/>
    </source>
</evidence>
<accession>A0A199UG42</accession>
<organism evidence="2 3">
    <name type="scientific">Ananas comosus</name>
    <name type="common">Pineapple</name>
    <name type="synonym">Ananas ananas</name>
    <dbReference type="NCBI Taxonomy" id="4615"/>
    <lineage>
        <taxon>Eukaryota</taxon>
        <taxon>Viridiplantae</taxon>
        <taxon>Streptophyta</taxon>
        <taxon>Embryophyta</taxon>
        <taxon>Tracheophyta</taxon>
        <taxon>Spermatophyta</taxon>
        <taxon>Magnoliopsida</taxon>
        <taxon>Liliopsida</taxon>
        <taxon>Poales</taxon>
        <taxon>Bromeliaceae</taxon>
        <taxon>Bromelioideae</taxon>
        <taxon>Ananas</taxon>
    </lineage>
</organism>
<reference evidence="2 3" key="1">
    <citation type="journal article" date="2016" name="DNA Res.">
        <title>The draft genome of MD-2 pineapple using hybrid error correction of long reads.</title>
        <authorList>
            <person name="Redwan R.M."/>
            <person name="Saidin A."/>
            <person name="Kumar S.V."/>
        </authorList>
    </citation>
    <scope>NUCLEOTIDE SEQUENCE [LARGE SCALE GENOMIC DNA]</scope>
    <source>
        <strain evidence="3">cv. MD2</strain>
        <tissue evidence="2">Leaf</tissue>
    </source>
</reference>
<dbReference type="Pfam" id="PF02201">
    <property type="entry name" value="SWIB"/>
    <property type="match status" value="1"/>
</dbReference>
<dbReference type="InterPro" id="IPR003121">
    <property type="entry name" value="SWIB_MDM2_domain"/>
</dbReference>
<dbReference type="AlphaFoldDB" id="A0A199UG42"/>